<evidence type="ECO:0000256" key="3">
    <source>
        <dbReference type="ARBA" id="ARBA00022692"/>
    </source>
</evidence>
<organism evidence="8 9">
    <name type="scientific">Flavobacterium gillisiae</name>
    <dbReference type="NCBI Taxonomy" id="150146"/>
    <lineage>
        <taxon>Bacteria</taxon>
        <taxon>Pseudomonadati</taxon>
        <taxon>Bacteroidota</taxon>
        <taxon>Flavobacteriia</taxon>
        <taxon>Flavobacteriales</taxon>
        <taxon>Flavobacteriaceae</taxon>
        <taxon>Flavobacterium</taxon>
    </lineage>
</organism>
<feature type="transmembrane region" description="Helical" evidence="6">
    <location>
        <begin position="255"/>
        <end position="274"/>
    </location>
</feature>
<feature type="transmembrane region" description="Helical" evidence="6">
    <location>
        <begin position="193"/>
        <end position="217"/>
    </location>
</feature>
<sequence length="311" mass="34395">MPELNRGNLYLHTTGKMTNAKPRLALAFGILCISIFPILVKLRLTPGLISAFYRMAIAFSLLLPYVLITKKFTLPKTSILILAILCGVLFASDVAVWNIAIQESSATQASLLTNLSPLWVGIISYVFLKTKPATNFWIGTTVALFGMAMLVGFKFFLELDFDNAFILAVLSGIFYSIYLLVSKKALSQMDVLSFMTISLMASTVYLAIVCIVMNEPFSGFSDAGWFVLLIQAVVCQLMAWLSISYATQSMRPTRVSLSLLGQAVITSILAWLFLDEKITLNMIIGGLILLLGIRITFYTKTLSIKNIVKKH</sequence>
<feature type="transmembrane region" description="Helical" evidence="6">
    <location>
        <begin position="24"/>
        <end position="42"/>
    </location>
</feature>
<dbReference type="AlphaFoldDB" id="A0A1H3YX55"/>
<dbReference type="Pfam" id="PF00892">
    <property type="entry name" value="EamA"/>
    <property type="match status" value="2"/>
</dbReference>
<evidence type="ECO:0000259" key="7">
    <source>
        <dbReference type="Pfam" id="PF00892"/>
    </source>
</evidence>
<proteinExistence type="inferred from homology"/>
<evidence type="ECO:0000256" key="2">
    <source>
        <dbReference type="ARBA" id="ARBA00007362"/>
    </source>
</evidence>
<comment type="subcellular location">
    <subcellularLocation>
        <location evidence="1">Membrane</location>
        <topology evidence="1">Multi-pass membrane protein</topology>
    </subcellularLocation>
</comment>
<evidence type="ECO:0000256" key="5">
    <source>
        <dbReference type="ARBA" id="ARBA00023136"/>
    </source>
</evidence>
<dbReference type="InterPro" id="IPR050638">
    <property type="entry name" value="AA-Vitamin_Transporters"/>
</dbReference>
<accession>A0A1H3YX55</accession>
<dbReference type="STRING" id="150146.SAMN05443667_102166"/>
<dbReference type="PANTHER" id="PTHR32322:SF2">
    <property type="entry name" value="EAMA DOMAIN-CONTAINING PROTEIN"/>
    <property type="match status" value="1"/>
</dbReference>
<dbReference type="InterPro" id="IPR037185">
    <property type="entry name" value="EmrE-like"/>
</dbReference>
<evidence type="ECO:0000313" key="8">
    <source>
        <dbReference type="EMBL" id="SEA16145.1"/>
    </source>
</evidence>
<evidence type="ECO:0000256" key="4">
    <source>
        <dbReference type="ARBA" id="ARBA00022989"/>
    </source>
</evidence>
<name>A0A1H3YX55_9FLAO</name>
<keyword evidence="9" id="KW-1185">Reference proteome</keyword>
<protein>
    <submittedName>
        <fullName evidence="8">Permease of the drug/metabolite transporter (DMT) superfamily</fullName>
    </submittedName>
</protein>
<feature type="transmembrane region" description="Helical" evidence="6">
    <location>
        <begin position="106"/>
        <end position="128"/>
    </location>
</feature>
<feature type="transmembrane region" description="Helical" evidence="6">
    <location>
        <begin position="48"/>
        <end position="67"/>
    </location>
</feature>
<dbReference type="PANTHER" id="PTHR32322">
    <property type="entry name" value="INNER MEMBRANE TRANSPORTER"/>
    <property type="match status" value="1"/>
</dbReference>
<feature type="domain" description="EamA" evidence="7">
    <location>
        <begin position="165"/>
        <end position="297"/>
    </location>
</feature>
<dbReference type="GO" id="GO:0016020">
    <property type="term" value="C:membrane"/>
    <property type="evidence" value="ECO:0007669"/>
    <property type="project" value="UniProtKB-SubCell"/>
</dbReference>
<feature type="domain" description="EamA" evidence="7">
    <location>
        <begin position="27"/>
        <end position="151"/>
    </location>
</feature>
<feature type="transmembrane region" description="Helical" evidence="6">
    <location>
        <begin position="135"/>
        <end position="157"/>
    </location>
</feature>
<feature type="transmembrane region" description="Helical" evidence="6">
    <location>
        <begin position="79"/>
        <end position="100"/>
    </location>
</feature>
<keyword evidence="5 6" id="KW-0472">Membrane</keyword>
<dbReference type="SUPFAM" id="SSF103481">
    <property type="entry name" value="Multidrug resistance efflux transporter EmrE"/>
    <property type="match status" value="2"/>
</dbReference>
<dbReference type="InterPro" id="IPR000620">
    <property type="entry name" value="EamA_dom"/>
</dbReference>
<keyword evidence="3 6" id="KW-0812">Transmembrane</keyword>
<evidence type="ECO:0000313" key="9">
    <source>
        <dbReference type="Proteomes" id="UP000198951"/>
    </source>
</evidence>
<reference evidence="9" key="1">
    <citation type="submission" date="2016-10" db="EMBL/GenBank/DDBJ databases">
        <authorList>
            <person name="Varghese N."/>
            <person name="Submissions S."/>
        </authorList>
    </citation>
    <scope>NUCLEOTIDE SEQUENCE [LARGE SCALE GENOMIC DNA]</scope>
    <source>
        <strain evidence="9">DSM 22376</strain>
    </source>
</reference>
<feature type="transmembrane region" description="Helical" evidence="6">
    <location>
        <begin position="223"/>
        <end position="243"/>
    </location>
</feature>
<dbReference type="EMBL" id="FNRD01000002">
    <property type="protein sequence ID" value="SEA16145.1"/>
    <property type="molecule type" value="Genomic_DNA"/>
</dbReference>
<feature type="transmembrane region" description="Helical" evidence="6">
    <location>
        <begin position="163"/>
        <end position="181"/>
    </location>
</feature>
<comment type="similarity">
    <text evidence="2">Belongs to the EamA transporter family.</text>
</comment>
<keyword evidence="4 6" id="KW-1133">Transmembrane helix</keyword>
<gene>
    <name evidence="8" type="ORF">SAMN05443667_102166</name>
</gene>
<dbReference type="Proteomes" id="UP000198951">
    <property type="component" value="Unassembled WGS sequence"/>
</dbReference>
<feature type="transmembrane region" description="Helical" evidence="6">
    <location>
        <begin position="280"/>
        <end position="299"/>
    </location>
</feature>
<evidence type="ECO:0000256" key="6">
    <source>
        <dbReference type="SAM" id="Phobius"/>
    </source>
</evidence>
<evidence type="ECO:0000256" key="1">
    <source>
        <dbReference type="ARBA" id="ARBA00004141"/>
    </source>
</evidence>